<name>A0A834HMT3_RHYFE</name>
<dbReference type="EMBL" id="JAACXV010017211">
    <property type="protein sequence ID" value="KAF7264398.1"/>
    <property type="molecule type" value="Genomic_DNA"/>
</dbReference>
<dbReference type="AlphaFoldDB" id="A0A834HMT3"/>
<dbReference type="Proteomes" id="UP000625711">
    <property type="component" value="Unassembled WGS sequence"/>
</dbReference>
<comment type="caution">
    <text evidence="1">The sequence shown here is derived from an EMBL/GenBank/DDBJ whole genome shotgun (WGS) entry which is preliminary data.</text>
</comment>
<sequence>MTDVNENILSVLFCSTVLPVYRDLYDTRAANKLKSTVIRHNSHATGNAAERNPSFELLVACLFGGLFRFKSSVFFVPFAWSPNECPHYEAKNRNAINSNNSIKKIKAEIDLVPITERPYLSLARANEIIRKRPVWRGEGTVWCERRGGGPQAIWNENGKILLLIRWVFSKRNEARSDKTETAFTDRRGSVGGGEPRCLDEETATLIGDDRWRDCES</sequence>
<evidence type="ECO:0000313" key="2">
    <source>
        <dbReference type="Proteomes" id="UP000625711"/>
    </source>
</evidence>
<reference evidence="1" key="1">
    <citation type="submission" date="2020-08" db="EMBL/GenBank/DDBJ databases">
        <title>Genome sequencing and assembly of the red palm weevil Rhynchophorus ferrugineus.</title>
        <authorList>
            <person name="Dias G.B."/>
            <person name="Bergman C.M."/>
            <person name="Manee M."/>
        </authorList>
    </citation>
    <scope>NUCLEOTIDE SEQUENCE</scope>
    <source>
        <strain evidence="1">AA-2017</strain>
        <tissue evidence="1">Whole larva</tissue>
    </source>
</reference>
<accession>A0A834HMT3</accession>
<gene>
    <name evidence="1" type="ORF">GWI33_023313</name>
</gene>
<organism evidence="1 2">
    <name type="scientific">Rhynchophorus ferrugineus</name>
    <name type="common">Red palm weevil</name>
    <name type="synonym">Curculio ferrugineus</name>
    <dbReference type="NCBI Taxonomy" id="354439"/>
    <lineage>
        <taxon>Eukaryota</taxon>
        <taxon>Metazoa</taxon>
        <taxon>Ecdysozoa</taxon>
        <taxon>Arthropoda</taxon>
        <taxon>Hexapoda</taxon>
        <taxon>Insecta</taxon>
        <taxon>Pterygota</taxon>
        <taxon>Neoptera</taxon>
        <taxon>Endopterygota</taxon>
        <taxon>Coleoptera</taxon>
        <taxon>Polyphaga</taxon>
        <taxon>Cucujiformia</taxon>
        <taxon>Curculionidae</taxon>
        <taxon>Dryophthorinae</taxon>
        <taxon>Rhynchophorus</taxon>
    </lineage>
</organism>
<proteinExistence type="predicted"/>
<keyword evidence="2" id="KW-1185">Reference proteome</keyword>
<evidence type="ECO:0000313" key="1">
    <source>
        <dbReference type="EMBL" id="KAF7264398.1"/>
    </source>
</evidence>
<protein>
    <submittedName>
        <fullName evidence="1">Uncharacterized protein</fullName>
    </submittedName>
</protein>